<sequence length="92" mass="10184">MFEGMAKIGETDMPEKMQEHAMRCALDALDLHEISDCKEIACYVKTQFDNRYGPGWQCVAGTSFGSGITHLFGCFIHFCVGPLAIMLFRGAS</sequence>
<dbReference type="EMBL" id="OZ019905">
    <property type="protein sequence ID" value="CAK9201930.1"/>
    <property type="molecule type" value="Genomic_DNA"/>
</dbReference>
<gene>
    <name evidence="3" type="ORF">CSSPTR1EN2_LOCUS6153</name>
</gene>
<dbReference type="SMART" id="SM01375">
    <property type="entry name" value="Dynein_light"/>
    <property type="match status" value="1"/>
</dbReference>
<evidence type="ECO:0000313" key="4">
    <source>
        <dbReference type="Proteomes" id="UP001497512"/>
    </source>
</evidence>
<evidence type="ECO:0000256" key="2">
    <source>
        <dbReference type="SAM" id="Phobius"/>
    </source>
</evidence>
<feature type="transmembrane region" description="Helical" evidence="2">
    <location>
        <begin position="68"/>
        <end position="88"/>
    </location>
</feature>
<keyword evidence="2" id="KW-0812">Transmembrane</keyword>
<dbReference type="PANTHER" id="PTHR11886:SF78">
    <property type="entry name" value="DYNEIN LIGHT CHAIN"/>
    <property type="match status" value="1"/>
</dbReference>
<evidence type="ECO:0000256" key="1">
    <source>
        <dbReference type="RuleBase" id="RU365010"/>
    </source>
</evidence>
<dbReference type="Proteomes" id="UP001497512">
    <property type="component" value="Chromosome 13"/>
</dbReference>
<comment type="similarity">
    <text evidence="1">Belongs to the dynein light chain family.</text>
</comment>
<proteinExistence type="inferred from homology"/>
<dbReference type="InterPro" id="IPR001372">
    <property type="entry name" value="Dynein_light_chain_typ-1/2"/>
</dbReference>
<keyword evidence="1" id="KW-0493">Microtubule</keyword>
<dbReference type="SUPFAM" id="SSF54648">
    <property type="entry name" value="DLC"/>
    <property type="match status" value="1"/>
</dbReference>
<dbReference type="Gene3D" id="3.30.740.10">
    <property type="entry name" value="Protein Inhibitor Of Neuronal Nitric Oxide Synthase"/>
    <property type="match status" value="1"/>
</dbReference>
<keyword evidence="4" id="KW-1185">Reference proteome</keyword>
<keyword evidence="1" id="KW-0206">Cytoskeleton</keyword>
<organism evidence="3 4">
    <name type="scientific">Sphagnum troendelagicum</name>
    <dbReference type="NCBI Taxonomy" id="128251"/>
    <lineage>
        <taxon>Eukaryota</taxon>
        <taxon>Viridiplantae</taxon>
        <taxon>Streptophyta</taxon>
        <taxon>Embryophyta</taxon>
        <taxon>Bryophyta</taxon>
        <taxon>Sphagnophytina</taxon>
        <taxon>Sphagnopsida</taxon>
        <taxon>Sphagnales</taxon>
        <taxon>Sphagnaceae</taxon>
        <taxon>Sphagnum</taxon>
    </lineage>
</organism>
<evidence type="ECO:0000313" key="3">
    <source>
        <dbReference type="EMBL" id="CAK9201930.1"/>
    </source>
</evidence>
<keyword evidence="2" id="KW-0472">Membrane</keyword>
<dbReference type="InterPro" id="IPR037177">
    <property type="entry name" value="DLC_sf"/>
</dbReference>
<accession>A0ABP0TQE5</accession>
<name>A0ABP0TQE5_9BRYO</name>
<dbReference type="Pfam" id="PF01221">
    <property type="entry name" value="Dynein_light"/>
    <property type="match status" value="1"/>
</dbReference>
<comment type="subcellular location">
    <subcellularLocation>
        <location evidence="1">Cytoplasm</location>
        <location evidence="1">Cytoskeleton</location>
    </subcellularLocation>
</comment>
<dbReference type="PANTHER" id="PTHR11886">
    <property type="entry name" value="DYNEIN LIGHT CHAIN"/>
    <property type="match status" value="1"/>
</dbReference>
<keyword evidence="1" id="KW-0243">Dynein</keyword>
<protein>
    <recommendedName>
        <fullName evidence="1">Dynein light chain</fullName>
    </recommendedName>
</protein>
<reference evidence="3" key="1">
    <citation type="submission" date="2024-02" db="EMBL/GenBank/DDBJ databases">
        <authorList>
            <consortium name="ELIXIR-Norway"/>
            <consortium name="Elixir Norway"/>
        </authorList>
    </citation>
    <scope>NUCLEOTIDE SEQUENCE</scope>
</reference>
<keyword evidence="1" id="KW-0505">Motor protein</keyword>
<keyword evidence="1" id="KW-0963">Cytoplasm</keyword>
<keyword evidence="2" id="KW-1133">Transmembrane helix</keyword>